<dbReference type="Gene3D" id="1.50.10.10">
    <property type="match status" value="1"/>
</dbReference>
<dbReference type="PANTHER" id="PTHR31084">
    <property type="entry name" value="ALPHA-L-FUCOSIDASE 2"/>
    <property type="match status" value="1"/>
</dbReference>
<sequence>MKKHIHSMKFKTIIASLALIPAAAIAGCEGEKATIPSPDEYIAGNSIWFDTPTSSQMSEPWKIHDFSGSPVNPDREWASRSLPIGNGSLGGSILGSVGRERVVINEKTLWTGGPGTGTEQYWAMNRKVNPATLDSIRQLLAKGDKATAGRMVSAEFRGTVDYDRHRFGTYTEMGELLVNTSIDESAVSDYRRVLNIDKSVALVSFTADSVKYARRYFCSYPDSVMVWRFQSEGGLQNLELAFVTPQTIDKVTAVDGNSLLYQGHIDNNGMQWAMRVEARVNGGGTVKTDADTRTLSVSGTDDVVFLIAGDTDYRMNFDPDPADPKAFVGGDPAVIVNKIIDTASRKSYDKLYADHLADYRSLYDRVKLAINPGEQRPAPLPTDRRLAAYRDCAADHGLEETYFNFGRYLLISSSRPGSMPANLQGIWHNNLDGPWRVDYHNNINVQMNYWPATSTNLLECFVPYIDYIRGLVKPGENTARDYWNARGWTAGISTNIFGFTAPLNSGDMTWNYNPSAGPWLASQIWEYYDYTRDTDWLRETGYPIIKSSADFASDLLYKNGDTYTAAPSYSPEHGQCDLGATYANAVTREILLDAIEAARILDTDQESVKEWQSLLDSIAPYRIGSHGQLQEWSDDIDDPNDLHRHTNHLFGLHPGRSINAMTDTLLANAARQTLRERGDAATGWSMGWKLNHWARLFDGDHAYTLFKNLLRQGTADNLWDVHPPFQIDGNFGGTAGIAELFMQSHTGTINLLPALPSDWADSQIEGLLARGNFEVSVYARGGNLDHALIKSVKGGPCKIAYRGLETSVDTKPGDIVKITADENAGTLTATIGH</sequence>
<comment type="caution">
    <text evidence="5">The sequence shown here is derived from an EMBL/GenBank/DDBJ whole genome shotgun (WGS) entry which is preliminary data.</text>
</comment>
<feature type="domain" description="Alpha fucosidase A-like C-terminal" evidence="3">
    <location>
        <begin position="743"/>
        <end position="822"/>
    </location>
</feature>
<feature type="domain" description="Glycosyl hydrolase family 95 catalytic" evidence="4">
    <location>
        <begin position="347"/>
        <end position="740"/>
    </location>
</feature>
<keyword evidence="1" id="KW-0732">Signal</keyword>
<evidence type="ECO:0000259" key="2">
    <source>
        <dbReference type="Pfam" id="PF14498"/>
    </source>
</evidence>
<evidence type="ECO:0000256" key="1">
    <source>
        <dbReference type="SAM" id="SignalP"/>
    </source>
</evidence>
<dbReference type="EMBL" id="PUBV01000002">
    <property type="protein sequence ID" value="PWB09359.1"/>
    <property type="molecule type" value="Genomic_DNA"/>
</dbReference>
<dbReference type="InterPro" id="IPR016518">
    <property type="entry name" value="Alpha-L-fucosidase"/>
</dbReference>
<dbReference type="GO" id="GO:0004560">
    <property type="term" value="F:alpha-L-fucosidase activity"/>
    <property type="evidence" value="ECO:0007669"/>
    <property type="project" value="InterPro"/>
</dbReference>
<protein>
    <submittedName>
        <fullName evidence="5">Glycoside hydrolase family 95 protein</fullName>
    </submittedName>
</protein>
<keyword evidence="6" id="KW-1185">Reference proteome</keyword>
<keyword evidence="5" id="KW-0378">Hydrolase</keyword>
<dbReference type="Pfam" id="PF22124">
    <property type="entry name" value="Glyco_hydro_95_cat"/>
    <property type="match status" value="1"/>
</dbReference>
<dbReference type="GO" id="GO:0005975">
    <property type="term" value="P:carbohydrate metabolic process"/>
    <property type="evidence" value="ECO:0007669"/>
    <property type="project" value="InterPro"/>
</dbReference>
<dbReference type="InterPro" id="IPR012341">
    <property type="entry name" value="6hp_glycosidase-like_sf"/>
</dbReference>
<proteinExistence type="predicted"/>
<dbReference type="PANTHER" id="PTHR31084:SF19">
    <property type="entry name" value="GLYCOSYL HYDROLASE FAMILY 95 N-TERMINAL DOMAIN-CONTAINING PROTEIN"/>
    <property type="match status" value="1"/>
</dbReference>
<evidence type="ECO:0000313" key="5">
    <source>
        <dbReference type="EMBL" id="PWB09359.1"/>
    </source>
</evidence>
<feature type="signal peptide" evidence="1">
    <location>
        <begin position="1"/>
        <end position="26"/>
    </location>
</feature>
<evidence type="ECO:0000259" key="3">
    <source>
        <dbReference type="Pfam" id="PF21307"/>
    </source>
</evidence>
<dbReference type="InterPro" id="IPR049053">
    <property type="entry name" value="AFCA-like_C"/>
</dbReference>
<reference evidence="6" key="1">
    <citation type="submission" date="2018-02" db="EMBL/GenBank/DDBJ databases">
        <authorList>
            <person name="Clavel T."/>
            <person name="Strowig T."/>
        </authorList>
    </citation>
    <scope>NUCLEOTIDE SEQUENCE [LARGE SCALE GENOMIC DNA]</scope>
    <source>
        <strain evidence="6">DSM 100764</strain>
    </source>
</reference>
<dbReference type="PROSITE" id="PS51257">
    <property type="entry name" value="PROKAR_LIPOPROTEIN"/>
    <property type="match status" value="1"/>
</dbReference>
<evidence type="ECO:0000259" key="4">
    <source>
        <dbReference type="Pfam" id="PF22124"/>
    </source>
</evidence>
<evidence type="ECO:0000313" key="6">
    <source>
        <dbReference type="Proteomes" id="UP000244925"/>
    </source>
</evidence>
<dbReference type="Pfam" id="PF21307">
    <property type="entry name" value="Glyco_hydro_95_C"/>
    <property type="match status" value="1"/>
</dbReference>
<feature type="chain" id="PRO_5016049434" evidence="1">
    <location>
        <begin position="27"/>
        <end position="833"/>
    </location>
</feature>
<dbReference type="AlphaFoldDB" id="A0A2V1J283"/>
<feature type="domain" description="Glycosyl hydrolase family 95 N-terminal" evidence="2">
    <location>
        <begin position="73"/>
        <end position="315"/>
    </location>
</feature>
<dbReference type="Pfam" id="PF14498">
    <property type="entry name" value="Glyco_hyd_65N_2"/>
    <property type="match status" value="1"/>
</dbReference>
<dbReference type="SUPFAM" id="SSF48208">
    <property type="entry name" value="Six-hairpin glycosidases"/>
    <property type="match status" value="1"/>
</dbReference>
<organism evidence="5 6">
    <name type="scientific">Paramuribaculum intestinale</name>
    <dbReference type="NCBI Taxonomy" id="2094151"/>
    <lineage>
        <taxon>Bacteria</taxon>
        <taxon>Pseudomonadati</taxon>
        <taxon>Bacteroidota</taxon>
        <taxon>Bacteroidia</taxon>
        <taxon>Bacteroidales</taxon>
        <taxon>Muribaculaceae</taxon>
        <taxon>Paramuribaculum</taxon>
    </lineage>
</organism>
<accession>A0A2V1J283</accession>
<dbReference type="InterPro" id="IPR008928">
    <property type="entry name" value="6-hairpin_glycosidase_sf"/>
</dbReference>
<name>A0A2V1J283_9BACT</name>
<dbReference type="InterPro" id="IPR054363">
    <property type="entry name" value="GH95_cat"/>
</dbReference>
<dbReference type="Proteomes" id="UP000244925">
    <property type="component" value="Unassembled WGS sequence"/>
</dbReference>
<dbReference type="PIRSF" id="PIRSF007663">
    <property type="entry name" value="UCP007663"/>
    <property type="match status" value="1"/>
</dbReference>
<dbReference type="InterPro" id="IPR027414">
    <property type="entry name" value="GH95_N_dom"/>
</dbReference>
<gene>
    <name evidence="5" type="ORF">C5O25_01585</name>
</gene>